<reference evidence="1" key="1">
    <citation type="submission" date="2023-04" db="EMBL/GenBank/DDBJ databases">
        <title>Draft Genome sequencing of Naganishia species isolated from polar environments using Oxford Nanopore Technology.</title>
        <authorList>
            <person name="Leo P."/>
            <person name="Venkateswaran K."/>
        </authorList>
    </citation>
    <scope>NUCLEOTIDE SEQUENCE</scope>
    <source>
        <strain evidence="1">MNA-CCFEE 5425</strain>
    </source>
</reference>
<name>A0ACC2XD53_9TREE</name>
<organism evidence="1 2">
    <name type="scientific">Naganishia vaughanmartiniae</name>
    <dbReference type="NCBI Taxonomy" id="1424756"/>
    <lineage>
        <taxon>Eukaryota</taxon>
        <taxon>Fungi</taxon>
        <taxon>Dikarya</taxon>
        <taxon>Basidiomycota</taxon>
        <taxon>Agaricomycotina</taxon>
        <taxon>Tremellomycetes</taxon>
        <taxon>Filobasidiales</taxon>
        <taxon>Filobasidiaceae</taxon>
        <taxon>Naganishia</taxon>
    </lineage>
</organism>
<dbReference type="Proteomes" id="UP001243375">
    <property type="component" value="Unassembled WGS sequence"/>
</dbReference>
<gene>
    <name evidence="1" type="ORF">QFC22_002153</name>
</gene>
<sequence length="254" mass="28550">MDIINRGFGGYNTEWAMPLLKKVFPMRIGGRTEFPNIKLITIWFGTNDAALPSVSPSPFPNSADDEPSSNLFSTTDNHAMAPAVTAGRAVPLERYKANLEKMIESFMAPTSDFHLPGVRIALMTPPPVVVSMRKPENAKVELDHTRKYKDACLSIGQDWSRKSAGRVQVIDCWKAVTDAAGGEYDDLLRPFFIDGVHLTSRAYALIFDELFRTIKAEWKHLDPANIKATVPVYNAQTDDWEWSYEPKPAMERKD</sequence>
<comment type="caution">
    <text evidence="1">The sequence shown here is derived from an EMBL/GenBank/DDBJ whole genome shotgun (WGS) entry which is preliminary data.</text>
</comment>
<evidence type="ECO:0000313" key="1">
    <source>
        <dbReference type="EMBL" id="KAJ9121535.1"/>
    </source>
</evidence>
<keyword evidence="2" id="KW-1185">Reference proteome</keyword>
<accession>A0ACC2XD53</accession>
<dbReference type="EMBL" id="JASBWU010000005">
    <property type="protein sequence ID" value="KAJ9121535.1"/>
    <property type="molecule type" value="Genomic_DNA"/>
</dbReference>
<proteinExistence type="predicted"/>
<protein>
    <submittedName>
        <fullName evidence="1">Uncharacterized protein</fullName>
    </submittedName>
</protein>
<evidence type="ECO:0000313" key="2">
    <source>
        <dbReference type="Proteomes" id="UP001243375"/>
    </source>
</evidence>